<dbReference type="Proteomes" id="UP001370490">
    <property type="component" value="Unassembled WGS sequence"/>
</dbReference>
<dbReference type="EMBL" id="JBAMMX010000008">
    <property type="protein sequence ID" value="KAK6934840.1"/>
    <property type="molecule type" value="Genomic_DNA"/>
</dbReference>
<feature type="compositionally biased region" description="Low complexity" evidence="1">
    <location>
        <begin position="130"/>
        <end position="147"/>
    </location>
</feature>
<feature type="region of interest" description="Disordered" evidence="1">
    <location>
        <begin position="58"/>
        <end position="174"/>
    </location>
</feature>
<dbReference type="AlphaFoldDB" id="A0AAN8VIH2"/>
<comment type="caution">
    <text evidence="2">The sequence shown here is derived from an EMBL/GenBank/DDBJ whole genome shotgun (WGS) entry which is preliminary data.</text>
</comment>
<evidence type="ECO:0008006" key="4">
    <source>
        <dbReference type="Google" id="ProtNLM"/>
    </source>
</evidence>
<accession>A0AAN8VIH2</accession>
<reference evidence="2 3" key="1">
    <citation type="submission" date="2023-12" db="EMBL/GenBank/DDBJ databases">
        <title>A high-quality genome assembly for Dillenia turbinata (Dilleniales).</title>
        <authorList>
            <person name="Chanderbali A."/>
        </authorList>
    </citation>
    <scope>NUCLEOTIDE SEQUENCE [LARGE SCALE GENOMIC DNA]</scope>
    <source>
        <strain evidence="2">LSX21</strain>
        <tissue evidence="2">Leaf</tissue>
    </source>
</reference>
<proteinExistence type="predicted"/>
<evidence type="ECO:0000313" key="3">
    <source>
        <dbReference type="Proteomes" id="UP001370490"/>
    </source>
</evidence>
<feature type="compositionally biased region" description="Polar residues" evidence="1">
    <location>
        <begin position="77"/>
        <end position="100"/>
    </location>
</feature>
<keyword evidence="3" id="KW-1185">Reference proteome</keyword>
<dbReference type="PANTHER" id="PTHR35692">
    <property type="entry name" value="F26F24.11"/>
    <property type="match status" value="1"/>
</dbReference>
<name>A0AAN8VIH2_9MAGN</name>
<organism evidence="2 3">
    <name type="scientific">Dillenia turbinata</name>
    <dbReference type="NCBI Taxonomy" id="194707"/>
    <lineage>
        <taxon>Eukaryota</taxon>
        <taxon>Viridiplantae</taxon>
        <taxon>Streptophyta</taxon>
        <taxon>Embryophyta</taxon>
        <taxon>Tracheophyta</taxon>
        <taxon>Spermatophyta</taxon>
        <taxon>Magnoliopsida</taxon>
        <taxon>eudicotyledons</taxon>
        <taxon>Gunneridae</taxon>
        <taxon>Pentapetalae</taxon>
        <taxon>Dilleniales</taxon>
        <taxon>Dilleniaceae</taxon>
        <taxon>Dillenia</taxon>
    </lineage>
</organism>
<dbReference type="PANTHER" id="PTHR35692:SF1">
    <property type="entry name" value="F26F24.11"/>
    <property type="match status" value="1"/>
</dbReference>
<sequence length="243" mass="26716">MADFSSLSDSGDEAAVEEILAQAMDLTVLEQVAAINCSSFSHADSVLPSHLESRFSKLKSFPPPNPKSHSLCLNEAPNPQSVNQPKLNYSIGENPNSDSLSDAEIENFSPFQENPSREKGSKSKPKPKPKSLSSLSRSSSSSSSGSLSPPPKSGCFWCSPKRDPRKKSKKDRIGLDWGKSNSILSDLSTFSTKEQRKMLKKAMKEEEKIAYEAEKIIKWAKQGSARIDVTRVEDELSDSESFK</sequence>
<gene>
    <name evidence="2" type="ORF">RJ641_034995</name>
</gene>
<protein>
    <recommendedName>
        <fullName evidence="4">Hepatoma-derived growth factor-related protein 2-like</fullName>
    </recommendedName>
</protein>
<evidence type="ECO:0000313" key="2">
    <source>
        <dbReference type="EMBL" id="KAK6934840.1"/>
    </source>
</evidence>
<evidence type="ECO:0000256" key="1">
    <source>
        <dbReference type="SAM" id="MobiDB-lite"/>
    </source>
</evidence>